<keyword evidence="1" id="KW-0808">Transferase</keyword>
<reference evidence="2" key="1">
    <citation type="submission" date="2021-06" db="EMBL/GenBank/DDBJ databases">
        <authorList>
            <person name="Kallberg Y."/>
            <person name="Tangrot J."/>
            <person name="Rosling A."/>
        </authorList>
    </citation>
    <scope>NUCLEOTIDE SEQUENCE</scope>
    <source>
        <strain evidence="2">MA453B</strain>
    </source>
</reference>
<keyword evidence="1" id="KW-0961">Cell wall biogenesis/degradation</keyword>
<dbReference type="EC" id="2.4.1.16" evidence="1"/>
<proteinExistence type="inferred from homology"/>
<comment type="catalytic activity">
    <reaction evidence="1">
        <text>[(1-&gt;4)-N-acetyl-beta-D-glucosaminyl](n) + UDP-N-acetyl-alpha-D-glucosamine = [(1-&gt;4)-N-acetyl-beta-D-glucosaminyl](n+1) + UDP + H(+)</text>
        <dbReference type="Rhea" id="RHEA:16637"/>
        <dbReference type="Rhea" id="RHEA-COMP:9593"/>
        <dbReference type="Rhea" id="RHEA-COMP:9595"/>
        <dbReference type="ChEBI" id="CHEBI:15378"/>
        <dbReference type="ChEBI" id="CHEBI:17029"/>
        <dbReference type="ChEBI" id="CHEBI:57705"/>
        <dbReference type="ChEBI" id="CHEBI:58223"/>
        <dbReference type="EC" id="2.4.1.16"/>
    </reaction>
</comment>
<comment type="subcellular location">
    <subcellularLocation>
        <location evidence="1">Cell membrane</location>
        <topology evidence="1">Multi-pass membrane protein</topology>
    </subcellularLocation>
</comment>
<sequence length="112" mass="12919">MCNENESLLSQTFDGVIENILYLCTFKDSEKWAFLNPQVTGACGKIDIIKDRIRTNFPNLIMGAQNFKYKISDILNKPFESFFSHIASLPKNLYAYQYSALLDIKDDVSYQM</sequence>
<comment type="caution">
    <text evidence="2">The sequence shown here is derived from an EMBL/GenBank/DDBJ whole genome shotgun (WGS) entry which is preliminary data.</text>
</comment>
<dbReference type="Pfam" id="PF01644">
    <property type="entry name" value="Chitin_synth_1"/>
    <property type="match status" value="1"/>
</dbReference>
<accession>A0A9N9BCH5</accession>
<keyword evidence="1" id="KW-1003">Cell membrane</keyword>
<keyword evidence="1" id="KW-0328">Glycosyltransferase</keyword>
<evidence type="ECO:0000313" key="2">
    <source>
        <dbReference type="EMBL" id="CAG8558764.1"/>
    </source>
</evidence>
<comment type="function">
    <text evidence="1">Polymerizes chitin, a structural polymer of the cell wall and septum, by transferring the sugar moiety of UDP-GlcNAc to the non-reducing end of the growing chitin polymer.</text>
</comment>
<evidence type="ECO:0000256" key="1">
    <source>
        <dbReference type="RuleBase" id="RU366040"/>
    </source>
</evidence>
<keyword evidence="1" id="KW-0472">Membrane</keyword>
<evidence type="ECO:0000313" key="3">
    <source>
        <dbReference type="Proteomes" id="UP000789405"/>
    </source>
</evidence>
<dbReference type="Proteomes" id="UP000789405">
    <property type="component" value="Unassembled WGS sequence"/>
</dbReference>
<dbReference type="AlphaFoldDB" id="A0A9N9BCH5"/>
<dbReference type="EMBL" id="CAJVPY010002381">
    <property type="protein sequence ID" value="CAG8558764.1"/>
    <property type="molecule type" value="Genomic_DNA"/>
</dbReference>
<organism evidence="2 3">
    <name type="scientific">Dentiscutata erythropus</name>
    <dbReference type="NCBI Taxonomy" id="1348616"/>
    <lineage>
        <taxon>Eukaryota</taxon>
        <taxon>Fungi</taxon>
        <taxon>Fungi incertae sedis</taxon>
        <taxon>Mucoromycota</taxon>
        <taxon>Glomeromycotina</taxon>
        <taxon>Glomeromycetes</taxon>
        <taxon>Diversisporales</taxon>
        <taxon>Gigasporaceae</taxon>
        <taxon>Dentiscutata</taxon>
    </lineage>
</organism>
<name>A0A9N9BCH5_9GLOM</name>
<protein>
    <recommendedName>
        <fullName evidence="1">Chitin synthase</fullName>
        <ecNumber evidence="1">2.4.1.16</ecNumber>
    </recommendedName>
</protein>
<dbReference type="OrthoDB" id="26569at2759"/>
<keyword evidence="3" id="KW-1185">Reference proteome</keyword>
<gene>
    <name evidence="2" type="ORF">DERYTH_LOCUS5630</name>
</gene>
<comment type="similarity">
    <text evidence="1">Belongs to the chitin synthase family.</text>
</comment>